<dbReference type="PANTHER" id="PTHR30040:SF2">
    <property type="entry name" value="FAD:PROTEIN FMN TRANSFERASE"/>
    <property type="match status" value="1"/>
</dbReference>
<gene>
    <name evidence="12" type="ORF">XE03_1164</name>
</gene>
<comment type="catalytic activity">
    <reaction evidence="9 10">
        <text>L-threonyl-[protein] + FAD = FMN-L-threonyl-[protein] + AMP + H(+)</text>
        <dbReference type="Rhea" id="RHEA:36847"/>
        <dbReference type="Rhea" id="RHEA-COMP:11060"/>
        <dbReference type="Rhea" id="RHEA-COMP:11061"/>
        <dbReference type="ChEBI" id="CHEBI:15378"/>
        <dbReference type="ChEBI" id="CHEBI:30013"/>
        <dbReference type="ChEBI" id="CHEBI:57692"/>
        <dbReference type="ChEBI" id="CHEBI:74257"/>
        <dbReference type="ChEBI" id="CHEBI:456215"/>
        <dbReference type="EC" id="2.7.1.180"/>
    </reaction>
</comment>
<evidence type="ECO:0000256" key="4">
    <source>
        <dbReference type="ARBA" id="ARBA00022679"/>
    </source>
</evidence>
<feature type="binding site" evidence="11">
    <location>
        <position position="277"/>
    </location>
    <ligand>
        <name>Mg(2+)</name>
        <dbReference type="ChEBI" id="CHEBI:18420"/>
    </ligand>
</feature>
<name>A0A101I0T8_UNCT6</name>
<keyword evidence="4 10" id="KW-0808">Transferase</keyword>
<dbReference type="Gene3D" id="3.10.520.10">
    <property type="entry name" value="ApbE-like domains"/>
    <property type="match status" value="1"/>
</dbReference>
<dbReference type="EC" id="2.7.1.180" evidence="1 10"/>
<evidence type="ECO:0000256" key="11">
    <source>
        <dbReference type="PIRSR" id="PIRSR006268-2"/>
    </source>
</evidence>
<evidence type="ECO:0000256" key="2">
    <source>
        <dbReference type="ARBA" id="ARBA00016337"/>
    </source>
</evidence>
<evidence type="ECO:0000256" key="3">
    <source>
        <dbReference type="ARBA" id="ARBA00022630"/>
    </source>
</evidence>
<evidence type="ECO:0000256" key="7">
    <source>
        <dbReference type="ARBA" id="ARBA00022842"/>
    </source>
</evidence>
<evidence type="ECO:0000256" key="6">
    <source>
        <dbReference type="ARBA" id="ARBA00022827"/>
    </source>
</evidence>
<keyword evidence="5 10" id="KW-0479">Metal-binding</keyword>
<evidence type="ECO:0000256" key="8">
    <source>
        <dbReference type="ARBA" id="ARBA00031306"/>
    </source>
</evidence>
<comment type="similarity">
    <text evidence="10">Belongs to the ApbE family.</text>
</comment>
<proteinExistence type="inferred from homology"/>
<evidence type="ECO:0000313" key="13">
    <source>
        <dbReference type="Proteomes" id="UP000053467"/>
    </source>
</evidence>
<evidence type="ECO:0000256" key="1">
    <source>
        <dbReference type="ARBA" id="ARBA00011955"/>
    </source>
</evidence>
<feature type="binding site" evidence="11">
    <location>
        <position position="281"/>
    </location>
    <ligand>
        <name>Mg(2+)</name>
        <dbReference type="ChEBI" id="CHEBI:18420"/>
    </ligand>
</feature>
<dbReference type="Proteomes" id="UP000053467">
    <property type="component" value="Unassembled WGS sequence"/>
</dbReference>
<reference evidence="13" key="1">
    <citation type="journal article" date="2015" name="MBio">
        <title>Genome-Resolved Metagenomic Analysis Reveals Roles for Candidate Phyla and Other Microbial Community Members in Biogeochemical Transformations in Oil Reservoirs.</title>
        <authorList>
            <person name="Hu P."/>
            <person name="Tom L."/>
            <person name="Singh A."/>
            <person name="Thomas B.C."/>
            <person name="Baker B.J."/>
            <person name="Piceno Y.M."/>
            <person name="Andersen G.L."/>
            <person name="Banfield J.F."/>
        </authorList>
    </citation>
    <scope>NUCLEOTIDE SEQUENCE [LARGE SCALE GENOMIC DNA]</scope>
</reference>
<dbReference type="PATRIC" id="fig|1635277.3.peg.1436"/>
<comment type="cofactor">
    <cofactor evidence="11">
        <name>Mg(2+)</name>
        <dbReference type="ChEBI" id="CHEBI:18420"/>
    </cofactor>
    <cofactor evidence="11">
        <name>Mn(2+)</name>
        <dbReference type="ChEBI" id="CHEBI:29035"/>
    </cofactor>
    <text evidence="11">Magnesium. Can also use manganese.</text>
</comment>
<accession>A0A101I0T8</accession>
<dbReference type="Pfam" id="PF02424">
    <property type="entry name" value="ApbE"/>
    <property type="match status" value="1"/>
</dbReference>
<keyword evidence="6 10" id="KW-0274">FAD</keyword>
<dbReference type="EMBL" id="LGGX01000010">
    <property type="protein sequence ID" value="KUK86946.1"/>
    <property type="molecule type" value="Genomic_DNA"/>
</dbReference>
<evidence type="ECO:0000256" key="5">
    <source>
        <dbReference type="ARBA" id="ARBA00022723"/>
    </source>
</evidence>
<dbReference type="PANTHER" id="PTHR30040">
    <property type="entry name" value="THIAMINE BIOSYNTHESIS LIPOPROTEIN APBE"/>
    <property type="match status" value="1"/>
</dbReference>
<dbReference type="GO" id="GO:0016740">
    <property type="term" value="F:transferase activity"/>
    <property type="evidence" value="ECO:0007669"/>
    <property type="project" value="UniProtKB-UniRule"/>
</dbReference>
<keyword evidence="3 10" id="KW-0285">Flavoprotein</keyword>
<evidence type="ECO:0000313" key="12">
    <source>
        <dbReference type="EMBL" id="KUK86946.1"/>
    </source>
</evidence>
<dbReference type="InterPro" id="IPR024932">
    <property type="entry name" value="ApbE"/>
</dbReference>
<keyword evidence="12" id="KW-0449">Lipoprotein</keyword>
<dbReference type="SUPFAM" id="SSF143631">
    <property type="entry name" value="ApbE-like"/>
    <property type="match status" value="1"/>
</dbReference>
<keyword evidence="7 10" id="KW-0460">Magnesium</keyword>
<evidence type="ECO:0000256" key="10">
    <source>
        <dbReference type="PIRNR" id="PIRNR006268"/>
    </source>
</evidence>
<sequence length="307" mass="35707">MKKFIFILFIFFLFINCSKVVQKRRDYLFFGNVNVSIILYGERDFDFEKVFKDVEDTLRKLDNFFSKYNQNSYLYKFNISESFIEKNDQFLELIFLSDSLKKLTDGYFNIFIEPLLSYYSRCEKGDREPEKDSLKFFVQLVNDSNQFIVKDEKIYKKSKYVAVDFGGIAKGYFGDIVVELLKKEGLKKGLVNLGGDIVCFNLIDKKPFRVGIRSFERDSVVKVEEILNGSIVTSGDYFRYYEIKGKRYSHIIDPKSGEPSSLIHSVTVIAPNGSTADALATALMIVKNEKRDEILKNFKGVKIYIQY</sequence>
<comment type="caution">
    <text evidence="12">The sequence shown here is derived from an EMBL/GenBank/DDBJ whole genome shotgun (WGS) entry which is preliminary data.</text>
</comment>
<feature type="binding site" evidence="11">
    <location>
        <position position="167"/>
    </location>
    <ligand>
        <name>Mg(2+)</name>
        <dbReference type="ChEBI" id="CHEBI:18420"/>
    </ligand>
</feature>
<protein>
    <recommendedName>
        <fullName evidence="2 10">FAD:protein FMN transferase</fullName>
        <ecNumber evidence="1 10">2.7.1.180</ecNumber>
    </recommendedName>
    <alternativeName>
        <fullName evidence="8 10">Flavin transferase</fullName>
    </alternativeName>
</protein>
<evidence type="ECO:0000256" key="9">
    <source>
        <dbReference type="ARBA" id="ARBA00048540"/>
    </source>
</evidence>
<dbReference type="PIRSF" id="PIRSF006268">
    <property type="entry name" value="ApbE"/>
    <property type="match status" value="1"/>
</dbReference>
<dbReference type="GO" id="GO:0046872">
    <property type="term" value="F:metal ion binding"/>
    <property type="evidence" value="ECO:0007669"/>
    <property type="project" value="UniProtKB-UniRule"/>
</dbReference>
<dbReference type="InterPro" id="IPR003374">
    <property type="entry name" value="ApbE-like_sf"/>
</dbReference>
<dbReference type="AlphaFoldDB" id="A0A101I0T8"/>
<organism evidence="12 13">
    <name type="scientific">candidate division TA06 bacterium 34_109</name>
    <dbReference type="NCBI Taxonomy" id="1635277"/>
    <lineage>
        <taxon>Bacteria</taxon>
        <taxon>Bacteria division TA06</taxon>
    </lineage>
</organism>